<name>A0AAV3QLQ9_LITER</name>
<reference evidence="2 3" key="1">
    <citation type="submission" date="2024-01" db="EMBL/GenBank/DDBJ databases">
        <title>The complete chloroplast genome sequence of Lithospermum erythrorhizon: insights into the phylogenetic relationship among Boraginaceae species and the maternal lineages of purple gromwells.</title>
        <authorList>
            <person name="Okada T."/>
            <person name="Watanabe K."/>
        </authorList>
    </citation>
    <scope>NUCLEOTIDE SEQUENCE [LARGE SCALE GENOMIC DNA]</scope>
</reference>
<sequence length="203" mass="23506">MPFSDPFRLPPGFEMPQLELYDSTGDPIKHLQGYISNMMITSNNPDVYARAFPNSLTGRTRDWYLALPLKMIDTYQQTADAFDELTAAVTTHIELEELKVGAGLLDLREIVLRKDANVKPKKPPVWDRIQRDMGQLARKPYKSTFPQRGMNFENVDRKKFIQEGHLKEFTRDRGHKRPQRRGTSPPHYLPSRWKNSPPSTQPL</sequence>
<evidence type="ECO:0000313" key="3">
    <source>
        <dbReference type="Proteomes" id="UP001454036"/>
    </source>
</evidence>
<gene>
    <name evidence="2" type="ORF">LIER_19340</name>
</gene>
<comment type="caution">
    <text evidence="2">The sequence shown here is derived from an EMBL/GenBank/DDBJ whole genome shotgun (WGS) entry which is preliminary data.</text>
</comment>
<evidence type="ECO:0000256" key="1">
    <source>
        <dbReference type="SAM" id="MobiDB-lite"/>
    </source>
</evidence>
<organism evidence="2 3">
    <name type="scientific">Lithospermum erythrorhizon</name>
    <name type="common">Purple gromwell</name>
    <name type="synonym">Lithospermum officinale var. erythrorhizon</name>
    <dbReference type="NCBI Taxonomy" id="34254"/>
    <lineage>
        <taxon>Eukaryota</taxon>
        <taxon>Viridiplantae</taxon>
        <taxon>Streptophyta</taxon>
        <taxon>Embryophyta</taxon>
        <taxon>Tracheophyta</taxon>
        <taxon>Spermatophyta</taxon>
        <taxon>Magnoliopsida</taxon>
        <taxon>eudicotyledons</taxon>
        <taxon>Gunneridae</taxon>
        <taxon>Pentapetalae</taxon>
        <taxon>asterids</taxon>
        <taxon>lamiids</taxon>
        <taxon>Boraginales</taxon>
        <taxon>Boraginaceae</taxon>
        <taxon>Boraginoideae</taxon>
        <taxon>Lithospermeae</taxon>
        <taxon>Lithospermum</taxon>
    </lineage>
</organism>
<dbReference type="Proteomes" id="UP001454036">
    <property type="component" value="Unassembled WGS sequence"/>
</dbReference>
<proteinExistence type="predicted"/>
<accession>A0AAV3QLQ9</accession>
<dbReference type="AlphaFoldDB" id="A0AAV3QLQ9"/>
<protein>
    <recommendedName>
        <fullName evidence="4">Retrotransposon gag domain-containing protein</fullName>
    </recommendedName>
</protein>
<keyword evidence="3" id="KW-1185">Reference proteome</keyword>
<feature type="region of interest" description="Disordered" evidence="1">
    <location>
        <begin position="164"/>
        <end position="203"/>
    </location>
</feature>
<evidence type="ECO:0008006" key="4">
    <source>
        <dbReference type="Google" id="ProtNLM"/>
    </source>
</evidence>
<evidence type="ECO:0000313" key="2">
    <source>
        <dbReference type="EMBL" id="GAA0163488.1"/>
    </source>
</evidence>
<dbReference type="EMBL" id="BAABME010004764">
    <property type="protein sequence ID" value="GAA0163488.1"/>
    <property type="molecule type" value="Genomic_DNA"/>
</dbReference>
<feature type="compositionally biased region" description="Polar residues" evidence="1">
    <location>
        <begin position="193"/>
        <end position="203"/>
    </location>
</feature>